<organism evidence="1">
    <name type="scientific">Timema poppense</name>
    <name type="common">Walking stick</name>
    <dbReference type="NCBI Taxonomy" id="170557"/>
    <lineage>
        <taxon>Eukaryota</taxon>
        <taxon>Metazoa</taxon>
        <taxon>Ecdysozoa</taxon>
        <taxon>Arthropoda</taxon>
        <taxon>Hexapoda</taxon>
        <taxon>Insecta</taxon>
        <taxon>Pterygota</taxon>
        <taxon>Neoptera</taxon>
        <taxon>Polyneoptera</taxon>
        <taxon>Phasmatodea</taxon>
        <taxon>Timematodea</taxon>
        <taxon>Timematoidea</taxon>
        <taxon>Timematidae</taxon>
        <taxon>Timema</taxon>
    </lineage>
</organism>
<proteinExistence type="predicted"/>
<accession>A0A7R9DD99</accession>
<evidence type="ECO:0000313" key="1">
    <source>
        <dbReference type="EMBL" id="CAD7412597.1"/>
    </source>
</evidence>
<dbReference type="EMBL" id="OD006160">
    <property type="protein sequence ID" value="CAD7412597.1"/>
    <property type="molecule type" value="Genomic_DNA"/>
</dbReference>
<dbReference type="AlphaFoldDB" id="A0A7R9DD99"/>
<protein>
    <submittedName>
        <fullName evidence="1">Uncharacterized protein</fullName>
    </submittedName>
</protein>
<gene>
    <name evidence="1" type="ORF">TPSB3V08_LOCUS8512</name>
</gene>
<reference evidence="1" key="1">
    <citation type="submission" date="2020-11" db="EMBL/GenBank/DDBJ databases">
        <authorList>
            <person name="Tran Van P."/>
        </authorList>
    </citation>
    <scope>NUCLEOTIDE SEQUENCE</scope>
</reference>
<sequence>MVTLTKSSFSRRMWFAVVPNFFLNADPLKPMIVEDSAVDPEWTLLYYLRNKLDSHVHRKTSAEQKRGHMTSSKPTTRFLSHRRELKFNSPLLSPLCLRCSAQEGQSNLRNSHPKSVRMRCRARSEQSSLLGVFHFTNKTNKPAREVSNIFTASFGDHTDPPDMPELVRK</sequence>
<name>A0A7R9DD99_TIMPO</name>